<evidence type="ECO:0000313" key="4">
    <source>
        <dbReference type="Proteomes" id="UP000177199"/>
    </source>
</evidence>
<accession>A0A1F7HET0</accession>
<comment type="caution">
    <text evidence="3">The sequence shown here is derived from an EMBL/GenBank/DDBJ whole genome shotgun (WGS) entry which is preliminary data.</text>
</comment>
<dbReference type="PANTHER" id="PTHR35788:SF1">
    <property type="entry name" value="EXPORTED PROTEIN"/>
    <property type="match status" value="1"/>
</dbReference>
<keyword evidence="1" id="KW-1133">Transmembrane helix</keyword>
<evidence type="ECO:0000259" key="2">
    <source>
        <dbReference type="Pfam" id="PF12229"/>
    </source>
</evidence>
<organism evidence="3 4">
    <name type="scientific">Candidatus Roizmanbacteria bacterium RIFCSPHIGHO2_12_FULL_33_9</name>
    <dbReference type="NCBI Taxonomy" id="1802045"/>
    <lineage>
        <taxon>Bacteria</taxon>
        <taxon>Candidatus Roizmaniibacteriota</taxon>
    </lineage>
</organism>
<keyword evidence="1" id="KW-0472">Membrane</keyword>
<protein>
    <recommendedName>
        <fullName evidence="2">YoaR-like putative peptidoglycan binding domain-containing protein</fullName>
    </recommendedName>
</protein>
<dbReference type="InterPro" id="IPR022029">
    <property type="entry name" value="YoaR-like_PG-bd"/>
</dbReference>
<feature type="domain" description="YoaR-like putative peptidoglycan binding" evidence="2">
    <location>
        <begin position="91"/>
        <end position="196"/>
    </location>
</feature>
<reference evidence="3 4" key="1">
    <citation type="journal article" date="2016" name="Nat. Commun.">
        <title>Thousands of microbial genomes shed light on interconnected biogeochemical processes in an aquifer system.</title>
        <authorList>
            <person name="Anantharaman K."/>
            <person name="Brown C.T."/>
            <person name="Hug L.A."/>
            <person name="Sharon I."/>
            <person name="Castelle C.J."/>
            <person name="Probst A.J."/>
            <person name="Thomas B.C."/>
            <person name="Singh A."/>
            <person name="Wilkins M.J."/>
            <person name="Karaoz U."/>
            <person name="Brodie E.L."/>
            <person name="Williams K.H."/>
            <person name="Hubbard S.S."/>
            <person name="Banfield J.F."/>
        </authorList>
    </citation>
    <scope>NUCLEOTIDE SEQUENCE [LARGE SCALE GENOMIC DNA]</scope>
</reference>
<sequence>MIANQEQKAIYLLKIAFFVILFTVGISIFLINYVKSQEKLIENRVYPNVVIDDQTVGRMTKNEAIKATSLKYKNLNKVRLTIKFDAEIIATMSANKLGIKHDVKEVVDRAYLIGRVPHFLSNIRQRVSTIFGLNKYKFNTSVKYNKSEIQDFITLAEEKYNKPAKNALFNFENEKVVQFRPEEEGIKIDSDKFFIESNKKITALKQKQQNITVVLEKEVIKPEITLANSNKYGIEELIGIGTSNYSHSIPERIHNILVASSRFNGVLIPPDEEFSFNDTVGDISSFTGYKPAYIIKAGKTVLGDGGGVCQVSTTIFRAALNTGLPIIERTAHAYRVSYYEQDSQPGFDATVYGPTVDFKFKNDTGNYILIQTEADQINNILTFKFYGKRDGRKVELSKARVYDVQPPLPDATQEDPTIKRGVVKQVDFPAWGAKSVFNYKVTRDDKILYEKEFYSSYRPWQAVYLVGTGDF</sequence>
<dbReference type="Proteomes" id="UP000177199">
    <property type="component" value="Unassembled WGS sequence"/>
</dbReference>
<evidence type="ECO:0000256" key="1">
    <source>
        <dbReference type="SAM" id="Phobius"/>
    </source>
</evidence>
<dbReference type="AlphaFoldDB" id="A0A1F7HET0"/>
<keyword evidence="1" id="KW-0812">Transmembrane</keyword>
<proteinExistence type="predicted"/>
<name>A0A1F7HET0_9BACT</name>
<dbReference type="Pfam" id="PF12229">
    <property type="entry name" value="PG_binding_4"/>
    <property type="match status" value="1"/>
</dbReference>
<dbReference type="PANTHER" id="PTHR35788">
    <property type="entry name" value="EXPORTED PROTEIN-RELATED"/>
    <property type="match status" value="1"/>
</dbReference>
<dbReference type="InterPro" id="IPR052913">
    <property type="entry name" value="Glycopeptide_resist_protein"/>
</dbReference>
<dbReference type="InterPro" id="IPR007391">
    <property type="entry name" value="Vancomycin_resist_VanW"/>
</dbReference>
<feature type="transmembrane region" description="Helical" evidence="1">
    <location>
        <begin position="12"/>
        <end position="34"/>
    </location>
</feature>
<evidence type="ECO:0000313" key="3">
    <source>
        <dbReference type="EMBL" id="OGK29777.1"/>
    </source>
</evidence>
<dbReference type="EMBL" id="MFZV01000058">
    <property type="protein sequence ID" value="OGK29777.1"/>
    <property type="molecule type" value="Genomic_DNA"/>
</dbReference>
<gene>
    <name evidence="3" type="ORF">A3F29_03065</name>
</gene>
<dbReference type="Pfam" id="PF04294">
    <property type="entry name" value="VanW"/>
    <property type="match status" value="1"/>
</dbReference>